<dbReference type="SUPFAM" id="SSF56300">
    <property type="entry name" value="Metallo-dependent phosphatases"/>
    <property type="match status" value="1"/>
</dbReference>
<evidence type="ECO:0000256" key="2">
    <source>
        <dbReference type="ARBA" id="ARBA00022801"/>
    </source>
</evidence>
<dbReference type="Pfam" id="PF00149">
    <property type="entry name" value="Metallophos"/>
    <property type="match status" value="1"/>
</dbReference>
<dbReference type="GO" id="GO:0046872">
    <property type="term" value="F:metal ion binding"/>
    <property type="evidence" value="ECO:0007669"/>
    <property type="project" value="UniProtKB-KW"/>
</dbReference>
<dbReference type="InterPro" id="IPR029052">
    <property type="entry name" value="Metallo-depent_PP-like"/>
</dbReference>
<evidence type="ECO:0000256" key="1">
    <source>
        <dbReference type="ARBA" id="ARBA00022723"/>
    </source>
</evidence>
<keyword evidence="2" id="KW-0378">Hydrolase</keyword>
<dbReference type="PANTHER" id="PTHR42988">
    <property type="entry name" value="PHOSPHOHYDROLASE"/>
    <property type="match status" value="1"/>
</dbReference>
<accession>A0A7Y9J8V0</accession>
<comment type="similarity">
    <text evidence="4">Belongs to the cyclic nucleotide phosphodiesterase class-III family.</text>
</comment>
<dbReference type="InterPro" id="IPR050884">
    <property type="entry name" value="CNP_phosphodiesterase-III"/>
</dbReference>
<reference evidence="6 7" key="1">
    <citation type="submission" date="2020-07" db="EMBL/GenBank/DDBJ databases">
        <title>Sequencing the genomes of 1000 actinobacteria strains.</title>
        <authorList>
            <person name="Klenk H.-P."/>
        </authorList>
    </citation>
    <scope>NUCLEOTIDE SEQUENCE [LARGE SCALE GENOMIC DNA]</scope>
    <source>
        <strain evidence="6 7">DSM 45772</strain>
    </source>
</reference>
<proteinExistence type="inferred from homology"/>
<dbReference type="RefSeq" id="WP_179796233.1">
    <property type="nucleotide sequence ID" value="NZ_BAABHP010000019.1"/>
</dbReference>
<dbReference type="Proteomes" id="UP000535890">
    <property type="component" value="Unassembled WGS sequence"/>
</dbReference>
<evidence type="ECO:0000259" key="5">
    <source>
        <dbReference type="Pfam" id="PF00149"/>
    </source>
</evidence>
<dbReference type="AlphaFoldDB" id="A0A7Y9J8V0"/>
<evidence type="ECO:0000313" key="6">
    <source>
        <dbReference type="EMBL" id="NYD38844.1"/>
    </source>
</evidence>
<feature type="domain" description="Calcineurin-like phosphoesterase" evidence="5">
    <location>
        <begin position="1"/>
        <end position="183"/>
    </location>
</feature>
<organism evidence="6 7">
    <name type="scientific">Actinomycetospora corticicola</name>
    <dbReference type="NCBI Taxonomy" id="663602"/>
    <lineage>
        <taxon>Bacteria</taxon>
        <taxon>Bacillati</taxon>
        <taxon>Actinomycetota</taxon>
        <taxon>Actinomycetes</taxon>
        <taxon>Pseudonocardiales</taxon>
        <taxon>Pseudonocardiaceae</taxon>
        <taxon>Actinomycetospora</taxon>
    </lineage>
</organism>
<keyword evidence="1" id="KW-0479">Metal-binding</keyword>
<dbReference type="PANTHER" id="PTHR42988:SF2">
    <property type="entry name" value="CYCLIC NUCLEOTIDE PHOSPHODIESTERASE CBUA0032-RELATED"/>
    <property type="match status" value="1"/>
</dbReference>
<dbReference type="GO" id="GO:0016787">
    <property type="term" value="F:hydrolase activity"/>
    <property type="evidence" value="ECO:0007669"/>
    <property type="project" value="UniProtKB-KW"/>
</dbReference>
<dbReference type="EMBL" id="JACCBN010000001">
    <property type="protein sequence ID" value="NYD38844.1"/>
    <property type="molecule type" value="Genomic_DNA"/>
</dbReference>
<gene>
    <name evidence="6" type="ORF">BJ983_004946</name>
</gene>
<name>A0A7Y9J8V0_9PSEU</name>
<keyword evidence="3" id="KW-0408">Iron</keyword>
<sequence>MLVAHLSDLHLDPDRPETLHRAERVVDHVRSLEPQPDLVLVTGDVADHGTDEEYAHASALLDGLDAHLVPGNHDRRPAMRAMLDHTRTDEPITATLAIGSVTVVLADSHVPGHDHGELADESRARIAAAAERPGVLVVALHHPPMPVGSGLLNPIRLLDAEPLLGPLRDRADPSIVLCGHAHTALATSVDGIAVRIAPGVASTLRLPCEPHPDTLDRSAPPGFALHLLDEHTGDLTTHVRMLAP</sequence>
<evidence type="ECO:0000256" key="3">
    <source>
        <dbReference type="ARBA" id="ARBA00023004"/>
    </source>
</evidence>
<evidence type="ECO:0000256" key="4">
    <source>
        <dbReference type="ARBA" id="ARBA00025742"/>
    </source>
</evidence>
<dbReference type="InterPro" id="IPR004843">
    <property type="entry name" value="Calcineurin-like_PHP"/>
</dbReference>
<comment type="caution">
    <text evidence="6">The sequence shown here is derived from an EMBL/GenBank/DDBJ whole genome shotgun (WGS) entry which is preliminary data.</text>
</comment>
<keyword evidence="7" id="KW-1185">Reference proteome</keyword>
<dbReference type="Gene3D" id="3.60.21.10">
    <property type="match status" value="1"/>
</dbReference>
<evidence type="ECO:0000313" key="7">
    <source>
        <dbReference type="Proteomes" id="UP000535890"/>
    </source>
</evidence>
<protein>
    <submittedName>
        <fullName evidence="6">3',5'-cyclic AMP phosphodiesterase CpdA</fullName>
    </submittedName>
</protein>